<organism evidence="10 11">
    <name type="scientific">Marasmiellus scandens</name>
    <dbReference type="NCBI Taxonomy" id="2682957"/>
    <lineage>
        <taxon>Eukaryota</taxon>
        <taxon>Fungi</taxon>
        <taxon>Dikarya</taxon>
        <taxon>Basidiomycota</taxon>
        <taxon>Agaricomycotina</taxon>
        <taxon>Agaricomycetes</taxon>
        <taxon>Agaricomycetidae</taxon>
        <taxon>Agaricales</taxon>
        <taxon>Marasmiineae</taxon>
        <taxon>Omphalotaceae</taxon>
        <taxon>Marasmiellus</taxon>
    </lineage>
</organism>
<keyword evidence="11" id="KW-1185">Reference proteome</keyword>
<dbReference type="InterPro" id="IPR001138">
    <property type="entry name" value="Zn2Cys6_DnaBD"/>
</dbReference>
<keyword evidence="3" id="KW-0285">Flavoprotein</keyword>
<reference evidence="10 11" key="1">
    <citation type="submission" date="2024-01" db="EMBL/GenBank/DDBJ databases">
        <title>A draft genome for the cacao thread blight pathogen Marasmiellus scandens.</title>
        <authorList>
            <person name="Baruah I.K."/>
            <person name="Leung J."/>
            <person name="Bukari Y."/>
            <person name="Amoako-Attah I."/>
            <person name="Meinhardt L.W."/>
            <person name="Bailey B.A."/>
            <person name="Cohen S.P."/>
        </authorList>
    </citation>
    <scope>NUCLEOTIDE SEQUENCE [LARGE SCALE GENOMIC DNA]</scope>
    <source>
        <strain evidence="10 11">GH-19</strain>
    </source>
</reference>
<dbReference type="Pfam" id="PF01266">
    <property type="entry name" value="DAO"/>
    <property type="match status" value="1"/>
</dbReference>
<dbReference type="Pfam" id="PF00172">
    <property type="entry name" value="Zn_clus"/>
    <property type="match status" value="1"/>
</dbReference>
<feature type="region of interest" description="Disordered" evidence="8">
    <location>
        <begin position="72"/>
        <end position="91"/>
    </location>
</feature>
<dbReference type="SMART" id="SM00906">
    <property type="entry name" value="Fungal_trans"/>
    <property type="match status" value="1"/>
</dbReference>
<evidence type="ECO:0000259" key="9">
    <source>
        <dbReference type="PROSITE" id="PS50048"/>
    </source>
</evidence>
<evidence type="ECO:0000256" key="2">
    <source>
        <dbReference type="ARBA" id="ARBA00006730"/>
    </source>
</evidence>
<dbReference type="SUPFAM" id="SSF57701">
    <property type="entry name" value="Zn2/Cys6 DNA-binding domain"/>
    <property type="match status" value="1"/>
</dbReference>
<evidence type="ECO:0000256" key="6">
    <source>
        <dbReference type="ARBA" id="ARBA00023002"/>
    </source>
</evidence>
<comment type="similarity">
    <text evidence="2">Belongs to the DAMOX/DASOX family.</text>
</comment>
<evidence type="ECO:0000256" key="8">
    <source>
        <dbReference type="SAM" id="MobiDB-lite"/>
    </source>
</evidence>
<keyword evidence="7" id="KW-0539">Nucleus</keyword>
<dbReference type="PROSITE" id="PS50048">
    <property type="entry name" value="ZN2_CY6_FUNGAL_2"/>
    <property type="match status" value="1"/>
</dbReference>
<feature type="region of interest" description="Disordered" evidence="8">
    <location>
        <begin position="1"/>
        <end position="42"/>
    </location>
</feature>
<dbReference type="Gene3D" id="4.10.240.10">
    <property type="entry name" value="Zn(2)-C6 fungal-type DNA-binding domain"/>
    <property type="match status" value="1"/>
</dbReference>
<comment type="caution">
    <text evidence="10">The sequence shown here is derived from an EMBL/GenBank/DDBJ whole genome shotgun (WGS) entry which is preliminary data.</text>
</comment>
<evidence type="ECO:0000256" key="5">
    <source>
        <dbReference type="ARBA" id="ARBA00022827"/>
    </source>
</evidence>
<keyword evidence="4" id="KW-0479">Metal-binding</keyword>
<dbReference type="PROSITE" id="PS00463">
    <property type="entry name" value="ZN2_CY6_FUNGAL_1"/>
    <property type="match status" value="1"/>
</dbReference>
<comment type="cofactor">
    <cofactor evidence="1">
        <name>FAD</name>
        <dbReference type="ChEBI" id="CHEBI:57692"/>
    </cofactor>
</comment>
<protein>
    <recommendedName>
        <fullName evidence="9">Zn(2)-C6 fungal-type domain-containing protein</fullName>
    </recommendedName>
</protein>
<dbReference type="EMBL" id="JBANRG010000006">
    <property type="protein sequence ID" value="KAK7465592.1"/>
    <property type="molecule type" value="Genomic_DNA"/>
</dbReference>
<evidence type="ECO:0000256" key="1">
    <source>
        <dbReference type="ARBA" id="ARBA00001974"/>
    </source>
</evidence>
<dbReference type="Proteomes" id="UP001498398">
    <property type="component" value="Unassembled WGS sequence"/>
</dbReference>
<feature type="compositionally biased region" description="Polar residues" evidence="8">
    <location>
        <begin position="403"/>
        <end position="429"/>
    </location>
</feature>
<keyword evidence="6" id="KW-0560">Oxidoreductase</keyword>
<dbReference type="InterPro" id="IPR006181">
    <property type="entry name" value="D-amino_acid_oxidase_CS"/>
</dbReference>
<dbReference type="InterPro" id="IPR007219">
    <property type="entry name" value="XnlR_reg_dom"/>
</dbReference>
<evidence type="ECO:0000256" key="7">
    <source>
        <dbReference type="ARBA" id="ARBA00023242"/>
    </source>
</evidence>
<dbReference type="InterPro" id="IPR036864">
    <property type="entry name" value="Zn2-C6_fun-type_DNA-bd_sf"/>
</dbReference>
<feature type="region of interest" description="Disordered" evidence="8">
    <location>
        <begin position="402"/>
        <end position="429"/>
    </location>
</feature>
<proteinExistence type="inferred from homology"/>
<dbReference type="SUPFAM" id="SSF51971">
    <property type="entry name" value="Nucleotide-binding domain"/>
    <property type="match status" value="1"/>
</dbReference>
<evidence type="ECO:0000313" key="11">
    <source>
        <dbReference type="Proteomes" id="UP001498398"/>
    </source>
</evidence>
<name>A0ABR1JTC3_9AGAR</name>
<dbReference type="CDD" id="cd00067">
    <property type="entry name" value="GAL4"/>
    <property type="match status" value="1"/>
</dbReference>
<evidence type="ECO:0000256" key="3">
    <source>
        <dbReference type="ARBA" id="ARBA00022630"/>
    </source>
</evidence>
<dbReference type="SMART" id="SM00066">
    <property type="entry name" value="GAL4"/>
    <property type="match status" value="1"/>
</dbReference>
<dbReference type="PANTHER" id="PTHR11530">
    <property type="entry name" value="D-AMINO ACID OXIDASE"/>
    <property type="match status" value="1"/>
</dbReference>
<keyword evidence="5" id="KW-0274">FAD</keyword>
<dbReference type="PROSITE" id="PS00677">
    <property type="entry name" value="DAO"/>
    <property type="match status" value="1"/>
</dbReference>
<gene>
    <name evidence="10" type="ORF">VKT23_005563</name>
</gene>
<dbReference type="InterPro" id="IPR006076">
    <property type="entry name" value="FAD-dep_OxRdtase"/>
</dbReference>
<accession>A0ABR1JTC3</accession>
<dbReference type="Gene3D" id="3.40.50.720">
    <property type="entry name" value="NAD(P)-binding Rossmann-like Domain"/>
    <property type="match status" value="1"/>
</dbReference>
<dbReference type="Gene3D" id="3.30.9.10">
    <property type="entry name" value="D-Amino Acid Oxidase, subunit A, domain 2"/>
    <property type="match status" value="1"/>
</dbReference>
<evidence type="ECO:0000256" key="4">
    <source>
        <dbReference type="ARBA" id="ARBA00022723"/>
    </source>
</evidence>
<sequence>MASRAGPSSSKADSSSISQRGESPPPVTLARPFRSRKNRPCDGCRRAKTRCAILEVGTPCVECQHTRKKCTFDEQPQERKRPVKRSLSPQQDLTIDTASINAFKRSRTNGVTVTTPTHQERSDGLSLEETRGYHVVTAVLTDDLLPVGARKAGSQGDEHIRQISLDATKPQYVIFSKTSHKQRPLSQDPLIGIKSALSLLQPSPHHRALLELYTTISNAAFPILPPPNHVFANTQAPRPSSFAYTADSPYPLPLIPKILTAALNHAPRGVYRQSVRSVRKVALGSDIVDSGLPRSSLSSISDALLDISARPTGCAEDCYITLAKTIAQAQLLGLHIDPSNWGIPSWEKDFRRVLWWALRVHDGWASFLNSRPSHIQINNHSVPLPLVAHILGATQVHRFANRSPPSNSPYATQHPSPSNASQASTSYHPQNQVSAAQVHAAATFLHLCRLAIFVSRLQTQVCTLMTPKDERLGRVIDIEKEVEELLQDAREMETGGGGNAPGFASLMTCIFGFRCMIRRIAIELSIGLGSPFTPDPDTLERYAQAVDYISSLDSSDFDDFWLVHVGHILSSVTSSLIRLSLATTNAGPQESPSSPHHALLQVDARTNPIFLLCRLRQTLQNAYELYHWDLAISALARADNVAACLENIDTEYDTVVRALRGTLFGRQVGNGTSTNLNNGANWNIDLNVFAGLDCTGFENIEGTIMASRPLLICGFGIIGLTSAIRLLQAGYRVVAAAEHLPGDPLTAIYASTAAGAHHLSFAADDDLRQQALDKRTFEVMWEEEQLEGEASALMRLRQVEYYATEGETHIKFYESMPDFRVHSKDELKPFAAHTVSFTSLTMDTGPYLNKLVKIFKDLGGVVHRKKLNSLHDALELDQDPLAIINCTGLGSLRLGGVMDSEMFPVRGQVVVLDAPWIKEGRTRQVGNLAGGEGGERTYIIPRRSGQVVIGGTRDYNDWNGDPVPETSVDIKRRALEIFPELVPSKLELGRPPVPEDLDSVVIREVVGFRPARKGGLRLERGHDLNVEGKLVPVLHNYGHAGAGWQSCWGCAEQIVNLVSKITK</sequence>
<feature type="domain" description="Zn(2)-C6 fungal-type" evidence="9">
    <location>
        <begin position="40"/>
        <end position="72"/>
    </location>
</feature>
<dbReference type="PANTHER" id="PTHR11530:SF11">
    <property type="entry name" value="D-ASPARTATE OXIDASE"/>
    <property type="match status" value="1"/>
</dbReference>
<dbReference type="CDD" id="cd12148">
    <property type="entry name" value="fungal_TF_MHR"/>
    <property type="match status" value="1"/>
</dbReference>
<feature type="compositionally biased region" description="Low complexity" evidence="8">
    <location>
        <begin position="1"/>
        <end position="18"/>
    </location>
</feature>
<evidence type="ECO:0000313" key="10">
    <source>
        <dbReference type="EMBL" id="KAK7465592.1"/>
    </source>
</evidence>
<dbReference type="SUPFAM" id="SSF54373">
    <property type="entry name" value="FAD-linked reductases, C-terminal domain"/>
    <property type="match status" value="1"/>
</dbReference>
<dbReference type="InterPro" id="IPR023209">
    <property type="entry name" value="DAO"/>
</dbReference>